<organism evidence="2 3">
    <name type="scientific">Synaphobranchus kaupii</name>
    <name type="common">Kaup's arrowtooth eel</name>
    <dbReference type="NCBI Taxonomy" id="118154"/>
    <lineage>
        <taxon>Eukaryota</taxon>
        <taxon>Metazoa</taxon>
        <taxon>Chordata</taxon>
        <taxon>Craniata</taxon>
        <taxon>Vertebrata</taxon>
        <taxon>Euteleostomi</taxon>
        <taxon>Actinopterygii</taxon>
        <taxon>Neopterygii</taxon>
        <taxon>Teleostei</taxon>
        <taxon>Anguilliformes</taxon>
        <taxon>Synaphobranchidae</taxon>
        <taxon>Synaphobranchus</taxon>
    </lineage>
</organism>
<feature type="region of interest" description="Disordered" evidence="1">
    <location>
        <begin position="299"/>
        <end position="465"/>
    </location>
</feature>
<gene>
    <name evidence="2" type="ORF">SKAU_G00233220</name>
</gene>
<protein>
    <submittedName>
        <fullName evidence="2">Uncharacterized protein</fullName>
    </submittedName>
</protein>
<dbReference type="Proteomes" id="UP001152622">
    <property type="component" value="Chromosome 8"/>
</dbReference>
<dbReference type="EMBL" id="JAINUF010000008">
    <property type="protein sequence ID" value="KAJ8351846.1"/>
    <property type="molecule type" value="Genomic_DNA"/>
</dbReference>
<accession>A0A9Q1F6H7</accession>
<name>A0A9Q1F6H7_SYNKA</name>
<feature type="compositionally biased region" description="Low complexity" evidence="1">
    <location>
        <begin position="343"/>
        <end position="355"/>
    </location>
</feature>
<sequence>MSRDKGAADLRTPMDLIIKRHPEKKKQIRKYMKKWNKRTTGSQQWPLVGTFDPTCCDEIEAVIKHHKPNDKSDKREGKRLRESEVINWFQLEGKQYRDTMRAVREAIKETGKEQEHSKQKEAEQTAPLPSPNPPPYPGHAGPTKAGQYVQTNLAADTAMTIEGKVEFQPLQGTVKMRVTSEDLGIQAGGAAGSTVSTATVSPYADLRNLLHEQMEDDRRLLVQMEDQRREVDLLRLQDGQRRDGEARRAENDRRYAQELLEAEQGKQCSEEWCNRKDGPLTREELDTRRQYAQVEDKVRRKLKSHTATLKPQQHFVPTPAKRRVHMPPEGTDSPPKREEGRSRSPARSLSSGSTGQSHVPRRKQQRRRHEGSSPVRTSIFSEDDPATSADERSSATDSGEEEDSDPPPPRGRNRLLQGDVWLEDEDSARARHQHKEARQRVAVKGATEGRASDIPEDLGHKNQDVHSEKLERIYVSRLETKLSE</sequence>
<keyword evidence="3" id="KW-1185">Reference proteome</keyword>
<reference evidence="2" key="1">
    <citation type="journal article" date="2023" name="Science">
        <title>Genome structures resolve the early diversification of teleost fishes.</title>
        <authorList>
            <person name="Parey E."/>
            <person name="Louis A."/>
            <person name="Montfort J."/>
            <person name="Bouchez O."/>
            <person name="Roques C."/>
            <person name="Iampietro C."/>
            <person name="Lluch J."/>
            <person name="Castinel A."/>
            <person name="Donnadieu C."/>
            <person name="Desvignes T."/>
            <person name="Floi Bucao C."/>
            <person name="Jouanno E."/>
            <person name="Wen M."/>
            <person name="Mejri S."/>
            <person name="Dirks R."/>
            <person name="Jansen H."/>
            <person name="Henkel C."/>
            <person name="Chen W.J."/>
            <person name="Zahm M."/>
            <person name="Cabau C."/>
            <person name="Klopp C."/>
            <person name="Thompson A.W."/>
            <person name="Robinson-Rechavi M."/>
            <person name="Braasch I."/>
            <person name="Lecointre G."/>
            <person name="Bobe J."/>
            <person name="Postlethwait J.H."/>
            <person name="Berthelot C."/>
            <person name="Roest Crollius H."/>
            <person name="Guiguen Y."/>
        </authorList>
    </citation>
    <scope>NUCLEOTIDE SEQUENCE</scope>
    <source>
        <strain evidence="2">WJC10195</strain>
    </source>
</reference>
<feature type="region of interest" description="Disordered" evidence="1">
    <location>
        <begin position="108"/>
        <end position="145"/>
    </location>
</feature>
<feature type="compositionally biased region" description="Basic and acidic residues" evidence="1">
    <location>
        <begin position="108"/>
        <end position="123"/>
    </location>
</feature>
<feature type="compositionally biased region" description="Pro residues" evidence="1">
    <location>
        <begin position="128"/>
        <end position="137"/>
    </location>
</feature>
<evidence type="ECO:0000313" key="2">
    <source>
        <dbReference type="EMBL" id="KAJ8351846.1"/>
    </source>
</evidence>
<evidence type="ECO:0000313" key="3">
    <source>
        <dbReference type="Proteomes" id="UP001152622"/>
    </source>
</evidence>
<dbReference type="AlphaFoldDB" id="A0A9Q1F6H7"/>
<evidence type="ECO:0000256" key="1">
    <source>
        <dbReference type="SAM" id="MobiDB-lite"/>
    </source>
</evidence>
<comment type="caution">
    <text evidence="2">The sequence shown here is derived from an EMBL/GenBank/DDBJ whole genome shotgun (WGS) entry which is preliminary data.</text>
</comment>
<feature type="compositionally biased region" description="Basic residues" evidence="1">
    <location>
        <begin position="359"/>
        <end position="369"/>
    </location>
</feature>
<feature type="compositionally biased region" description="Basic and acidic residues" evidence="1">
    <location>
        <begin position="450"/>
        <end position="465"/>
    </location>
</feature>
<proteinExistence type="predicted"/>